<feature type="compositionally biased region" description="Basic residues" evidence="1">
    <location>
        <begin position="48"/>
        <end position="57"/>
    </location>
</feature>
<feature type="compositionally biased region" description="Basic residues" evidence="1">
    <location>
        <begin position="22"/>
        <end position="40"/>
    </location>
</feature>
<protein>
    <submittedName>
        <fullName evidence="2">Uncharacterized protein</fullName>
    </submittedName>
</protein>
<evidence type="ECO:0000313" key="2">
    <source>
        <dbReference type="EMBL" id="CAG6396354.1"/>
    </source>
</evidence>
<dbReference type="EMBL" id="CAJSLV010000071">
    <property type="protein sequence ID" value="CAG6396354.1"/>
    <property type="molecule type" value="Genomic_DNA"/>
</dbReference>
<name>A0A9W4GTC0_9ACTN</name>
<feature type="compositionally biased region" description="Low complexity" evidence="1">
    <location>
        <begin position="159"/>
        <end position="168"/>
    </location>
</feature>
<evidence type="ECO:0000256" key="1">
    <source>
        <dbReference type="SAM" id="MobiDB-lite"/>
    </source>
</evidence>
<gene>
    <name evidence="2" type="ORF">SCOCK_400011</name>
</gene>
<dbReference type="AlphaFoldDB" id="A0A9W4GTC0"/>
<organism evidence="2 3">
    <name type="scientific">Actinacidiphila cocklensis</name>
    <dbReference type="NCBI Taxonomy" id="887465"/>
    <lineage>
        <taxon>Bacteria</taxon>
        <taxon>Bacillati</taxon>
        <taxon>Actinomycetota</taxon>
        <taxon>Actinomycetes</taxon>
        <taxon>Kitasatosporales</taxon>
        <taxon>Streptomycetaceae</taxon>
        <taxon>Actinacidiphila</taxon>
    </lineage>
</organism>
<feature type="region of interest" description="Disordered" evidence="1">
    <location>
        <begin position="146"/>
        <end position="168"/>
    </location>
</feature>
<dbReference type="Proteomes" id="UP001152519">
    <property type="component" value="Unassembled WGS sequence"/>
</dbReference>
<evidence type="ECO:0000313" key="3">
    <source>
        <dbReference type="Proteomes" id="UP001152519"/>
    </source>
</evidence>
<keyword evidence="3" id="KW-1185">Reference proteome</keyword>
<comment type="caution">
    <text evidence="2">The sequence shown here is derived from an EMBL/GenBank/DDBJ whole genome shotgun (WGS) entry which is preliminary data.</text>
</comment>
<accession>A0A9W4GTC0</accession>
<reference evidence="2" key="1">
    <citation type="submission" date="2021-05" db="EMBL/GenBank/DDBJ databases">
        <authorList>
            <person name="Arsene-Ploetze F."/>
        </authorList>
    </citation>
    <scope>NUCLEOTIDE SEQUENCE</scope>
    <source>
        <strain evidence="2">DSM 42138</strain>
    </source>
</reference>
<feature type="compositionally biased region" description="Basic residues" evidence="1">
    <location>
        <begin position="112"/>
        <end position="123"/>
    </location>
</feature>
<feature type="region of interest" description="Disordered" evidence="1">
    <location>
        <begin position="1"/>
        <end position="123"/>
    </location>
</feature>
<proteinExistence type="predicted"/>
<sequence>MGAGGGGRGARQDPDVLPVAAHGHRQRRGSVGGPRRRQRRGRMDARHLPHTRRPRRLPARDRSGAARLKGARAGTSGFRCPAPSTTRSCGPGELGSDTRRRHEMAGPGPRRQPCRRPAPVRHRRHGHDVDTALMATLLFHASVEPAAPERTSPNRWAEPTRPSSTRAAAPTATGLLVRIALDRSRVRLVNAPARLTRDFLPEAVPGGRGGG</sequence>